<name>A0A378JF12_9GAMM</name>
<evidence type="ECO:0000259" key="4">
    <source>
        <dbReference type="PROSITE" id="PS51462"/>
    </source>
</evidence>
<proteinExistence type="inferred from homology"/>
<reference evidence="5 7" key="1">
    <citation type="submission" date="2015-11" db="EMBL/GenBank/DDBJ databases">
        <title>Genomic analysis of 38 Legionella species identifies large and diverse effector repertoires.</title>
        <authorList>
            <person name="Burstein D."/>
            <person name="Amaro F."/>
            <person name="Zusman T."/>
            <person name="Lifshitz Z."/>
            <person name="Cohen O."/>
            <person name="Gilbert J.A."/>
            <person name="Pupko T."/>
            <person name="Shuman H.A."/>
            <person name="Segal G."/>
        </authorList>
    </citation>
    <scope>NUCLEOTIDE SEQUENCE [LARGE SCALE GENOMIC DNA]</scope>
    <source>
        <strain evidence="5 7">Lyon 8420412</strain>
    </source>
</reference>
<dbReference type="PRINTS" id="PR00502">
    <property type="entry name" value="NUDIXFAMILY"/>
</dbReference>
<comment type="cofactor">
    <cofactor evidence="1">
        <name>Mg(2+)</name>
        <dbReference type="ChEBI" id="CHEBI:18420"/>
    </cofactor>
</comment>
<comment type="similarity">
    <text evidence="3">Belongs to the Nudix hydrolase family.</text>
</comment>
<dbReference type="PANTHER" id="PTHR43046">
    <property type="entry name" value="GDP-MANNOSE MANNOSYL HYDROLASE"/>
    <property type="match status" value="1"/>
</dbReference>
<gene>
    <name evidence="6" type="primary">mutT_2</name>
    <name evidence="5" type="ORF">Lgra_2422</name>
    <name evidence="6" type="ORF">NCTC12388_02340</name>
</gene>
<dbReference type="PANTHER" id="PTHR43046:SF16">
    <property type="entry name" value="ADP-RIBOSE PYROPHOSPHATASE YJHB-RELATED"/>
    <property type="match status" value="1"/>
</dbReference>
<dbReference type="InterPro" id="IPR000086">
    <property type="entry name" value="NUDIX_hydrolase_dom"/>
</dbReference>
<dbReference type="AlphaFoldDB" id="A0A378JF12"/>
<dbReference type="GO" id="GO:0016787">
    <property type="term" value="F:hydrolase activity"/>
    <property type="evidence" value="ECO:0007669"/>
    <property type="project" value="UniProtKB-KW"/>
</dbReference>
<reference evidence="6 8" key="2">
    <citation type="submission" date="2018-06" db="EMBL/GenBank/DDBJ databases">
        <authorList>
            <consortium name="Pathogen Informatics"/>
            <person name="Doyle S."/>
        </authorList>
    </citation>
    <scope>NUCLEOTIDE SEQUENCE [LARGE SCALE GENOMIC DNA]</scope>
    <source>
        <strain evidence="6 8">NCTC12388</strain>
    </source>
</reference>
<evidence type="ECO:0000313" key="7">
    <source>
        <dbReference type="Proteomes" id="UP000054691"/>
    </source>
</evidence>
<dbReference type="Pfam" id="PF00293">
    <property type="entry name" value="NUDIX"/>
    <property type="match status" value="1"/>
</dbReference>
<evidence type="ECO:0000313" key="5">
    <source>
        <dbReference type="EMBL" id="KTD09187.1"/>
    </source>
</evidence>
<evidence type="ECO:0000256" key="3">
    <source>
        <dbReference type="RuleBase" id="RU003476"/>
    </source>
</evidence>
<dbReference type="InterPro" id="IPR020476">
    <property type="entry name" value="Nudix_hydrolase"/>
</dbReference>
<protein>
    <submittedName>
        <fullName evidence="6">Mutator MutT protein</fullName>
    </submittedName>
</protein>
<dbReference type="EMBL" id="LNYE01000023">
    <property type="protein sequence ID" value="KTD09187.1"/>
    <property type="molecule type" value="Genomic_DNA"/>
</dbReference>
<dbReference type="InterPro" id="IPR020084">
    <property type="entry name" value="NUDIX_hydrolase_CS"/>
</dbReference>
<keyword evidence="7" id="KW-1185">Reference proteome</keyword>
<feature type="domain" description="Nudix hydrolase" evidence="4">
    <location>
        <begin position="71"/>
        <end position="202"/>
    </location>
</feature>
<evidence type="ECO:0000313" key="6">
    <source>
        <dbReference type="EMBL" id="STX45598.1"/>
    </source>
</evidence>
<dbReference type="Gene3D" id="3.90.79.10">
    <property type="entry name" value="Nucleoside Triphosphate Pyrophosphohydrolase"/>
    <property type="match status" value="1"/>
</dbReference>
<dbReference type="InterPro" id="IPR059176">
    <property type="entry name" value="UDP-X_N"/>
</dbReference>
<organism evidence="6 8">
    <name type="scientific">Legionella gratiana</name>
    <dbReference type="NCBI Taxonomy" id="45066"/>
    <lineage>
        <taxon>Bacteria</taxon>
        <taxon>Pseudomonadati</taxon>
        <taxon>Pseudomonadota</taxon>
        <taxon>Gammaproteobacteria</taxon>
        <taxon>Legionellales</taxon>
        <taxon>Legionellaceae</taxon>
        <taxon>Legionella</taxon>
    </lineage>
</organism>
<accession>A0A378JF12</accession>
<dbReference type="Proteomes" id="UP000254476">
    <property type="component" value="Unassembled WGS sequence"/>
</dbReference>
<dbReference type="SUPFAM" id="SSF55811">
    <property type="entry name" value="Nudix"/>
    <property type="match status" value="1"/>
</dbReference>
<evidence type="ECO:0000256" key="1">
    <source>
        <dbReference type="ARBA" id="ARBA00001946"/>
    </source>
</evidence>
<dbReference type="EMBL" id="UGOB01000001">
    <property type="protein sequence ID" value="STX45598.1"/>
    <property type="molecule type" value="Genomic_DNA"/>
</dbReference>
<evidence type="ECO:0000256" key="2">
    <source>
        <dbReference type="ARBA" id="ARBA00022801"/>
    </source>
</evidence>
<dbReference type="STRING" id="45066.Lgra_2422"/>
<dbReference type="PROSITE" id="PS51462">
    <property type="entry name" value="NUDIX"/>
    <property type="match status" value="1"/>
</dbReference>
<dbReference type="InterPro" id="IPR015797">
    <property type="entry name" value="NUDIX_hydrolase-like_dom_sf"/>
</dbReference>
<dbReference type="PROSITE" id="PS00893">
    <property type="entry name" value="NUDIX_BOX"/>
    <property type="match status" value="1"/>
</dbReference>
<sequence>MKMVMDKNCWFKWISELQSLCQAGLAYSKDSYDIERFQRIEQIAAQMAASCSSQSANMIHEYFQVEKGYPTPKVDVRAVILQEEKILLVKERLDGLWSLPGGWVDVSESPSEAMIREVREEAGYDVKIIKLLAVWDKLKHDHPPQWPHSYKLFFYAYILSGKFEPNTEILDLDYFPLNQLPKLSIHRVTQKQIERLYQLILNPTDTQYD</sequence>
<keyword evidence="2 3" id="KW-0378">Hydrolase</keyword>
<dbReference type="Pfam" id="PF12535">
    <property type="entry name" value="Nudix_N"/>
    <property type="match status" value="1"/>
</dbReference>
<dbReference type="Gene3D" id="6.10.250.1120">
    <property type="match status" value="1"/>
</dbReference>
<dbReference type="CDD" id="cd04672">
    <property type="entry name" value="NUDIX_CDP-Chase_like"/>
    <property type="match status" value="1"/>
</dbReference>
<evidence type="ECO:0000313" key="8">
    <source>
        <dbReference type="Proteomes" id="UP000254476"/>
    </source>
</evidence>
<dbReference type="Proteomes" id="UP000054691">
    <property type="component" value="Unassembled WGS sequence"/>
</dbReference>